<feature type="signal peptide" evidence="1">
    <location>
        <begin position="1"/>
        <end position="20"/>
    </location>
</feature>
<protein>
    <recommendedName>
        <fullName evidence="2">NTF2-like domain-containing protein</fullName>
    </recommendedName>
</protein>
<evidence type="ECO:0000259" key="2">
    <source>
        <dbReference type="Pfam" id="PF26530"/>
    </source>
</evidence>
<gene>
    <name evidence="3" type="ORF">L5515_016932</name>
</gene>
<evidence type="ECO:0000256" key="1">
    <source>
        <dbReference type="SAM" id="SignalP"/>
    </source>
</evidence>
<dbReference type="Pfam" id="PF26530">
    <property type="entry name" value="NTF2_3"/>
    <property type="match status" value="1"/>
</dbReference>
<feature type="domain" description="NTF2-like" evidence="2">
    <location>
        <begin position="49"/>
        <end position="156"/>
    </location>
</feature>
<dbReference type="InterPro" id="IPR058721">
    <property type="entry name" value="NTF2_3"/>
</dbReference>
<keyword evidence="1" id="KW-0732">Signal</keyword>
<name>A0AAE9FI90_CAEBR</name>
<keyword evidence="4" id="KW-1185">Reference proteome</keyword>
<dbReference type="PANTHER" id="PTHR33940:SF1">
    <property type="entry name" value="APOLIPOPHORIN-RELATED"/>
    <property type="match status" value="1"/>
</dbReference>
<dbReference type="EMBL" id="CP092625">
    <property type="protein sequence ID" value="UMM40216.1"/>
    <property type="molecule type" value="Genomic_DNA"/>
</dbReference>
<reference evidence="3 4" key="1">
    <citation type="submission" date="2022-04" db="EMBL/GenBank/DDBJ databases">
        <title>Chromosome-level reference genomes for two strains of Caenorhabditis briggsae: an improved platform for comparative genomics.</title>
        <authorList>
            <person name="Stevens L."/>
            <person name="Andersen E."/>
        </authorList>
    </citation>
    <scope>NUCLEOTIDE SEQUENCE [LARGE SCALE GENOMIC DNA]</scope>
    <source>
        <strain evidence="3">VX34</strain>
        <tissue evidence="3">Whole-organism</tissue>
    </source>
</reference>
<evidence type="ECO:0000313" key="3">
    <source>
        <dbReference type="EMBL" id="UMM40216.1"/>
    </source>
</evidence>
<dbReference type="Proteomes" id="UP000829354">
    <property type="component" value="Chromosome X"/>
</dbReference>
<organism evidence="3 4">
    <name type="scientific">Caenorhabditis briggsae</name>
    <dbReference type="NCBI Taxonomy" id="6238"/>
    <lineage>
        <taxon>Eukaryota</taxon>
        <taxon>Metazoa</taxon>
        <taxon>Ecdysozoa</taxon>
        <taxon>Nematoda</taxon>
        <taxon>Chromadorea</taxon>
        <taxon>Rhabditida</taxon>
        <taxon>Rhabditina</taxon>
        <taxon>Rhabditomorpha</taxon>
        <taxon>Rhabditoidea</taxon>
        <taxon>Rhabditidae</taxon>
        <taxon>Peloderinae</taxon>
        <taxon>Caenorhabditis</taxon>
    </lineage>
</organism>
<sequence length="160" mass="18556">MIFFSKILLVIGMVFAIVLTQELNFQNSQLTTTTTVRPRPDIVFCDSKVMATNVITMFNKDVFDRNETAFEWRFVPEFKFTGCLDTYGKDEVVQKIAAVPRKVNLVAVYEDVRCDEWYHMMILNVTVYGILHSPMLTEIVVNPLYHEIKNGRILDCIHLI</sequence>
<feature type="chain" id="PRO_5041998544" description="NTF2-like domain-containing protein" evidence="1">
    <location>
        <begin position="21"/>
        <end position="160"/>
    </location>
</feature>
<dbReference type="PANTHER" id="PTHR33940">
    <property type="entry name" value="PROTEIN CBG13625"/>
    <property type="match status" value="1"/>
</dbReference>
<accession>A0AAE9FI90</accession>
<evidence type="ECO:0000313" key="4">
    <source>
        <dbReference type="Proteomes" id="UP000829354"/>
    </source>
</evidence>
<dbReference type="AlphaFoldDB" id="A0AAE9FI90"/>
<proteinExistence type="predicted"/>